<feature type="chain" id="PRO_5022660328" evidence="1">
    <location>
        <begin position="24"/>
        <end position="71"/>
    </location>
</feature>
<dbReference type="EMBL" id="VSRR010003691">
    <property type="protein sequence ID" value="MPC37114.1"/>
    <property type="molecule type" value="Genomic_DNA"/>
</dbReference>
<evidence type="ECO:0000256" key="1">
    <source>
        <dbReference type="SAM" id="SignalP"/>
    </source>
</evidence>
<keyword evidence="3" id="KW-1185">Reference proteome</keyword>
<feature type="signal peptide" evidence="1">
    <location>
        <begin position="1"/>
        <end position="23"/>
    </location>
</feature>
<dbReference type="AlphaFoldDB" id="A0A5B7EXR0"/>
<name>A0A5B7EXR0_PORTR</name>
<comment type="caution">
    <text evidence="2">The sequence shown here is derived from an EMBL/GenBank/DDBJ whole genome shotgun (WGS) entry which is preliminary data.</text>
</comment>
<proteinExistence type="predicted"/>
<sequence length="71" mass="7751">MNALLFSFFLCLLLVYPARPTLGASNTLDHRALFVQQRAVFSLVRSAADDLVTDVDPVCGAILPTCEPLSR</sequence>
<reference evidence="2 3" key="1">
    <citation type="submission" date="2019-05" db="EMBL/GenBank/DDBJ databases">
        <title>Another draft genome of Portunus trituberculatus and its Hox gene families provides insights of decapod evolution.</title>
        <authorList>
            <person name="Jeong J.-H."/>
            <person name="Song I."/>
            <person name="Kim S."/>
            <person name="Choi T."/>
            <person name="Kim D."/>
            <person name="Ryu S."/>
            <person name="Kim W."/>
        </authorList>
    </citation>
    <scope>NUCLEOTIDE SEQUENCE [LARGE SCALE GENOMIC DNA]</scope>
    <source>
        <tissue evidence="2">Muscle</tissue>
    </source>
</reference>
<evidence type="ECO:0000313" key="3">
    <source>
        <dbReference type="Proteomes" id="UP000324222"/>
    </source>
</evidence>
<gene>
    <name evidence="2" type="ORF">E2C01_030589</name>
</gene>
<keyword evidence="1" id="KW-0732">Signal</keyword>
<organism evidence="2 3">
    <name type="scientific">Portunus trituberculatus</name>
    <name type="common">Swimming crab</name>
    <name type="synonym">Neptunus trituberculatus</name>
    <dbReference type="NCBI Taxonomy" id="210409"/>
    <lineage>
        <taxon>Eukaryota</taxon>
        <taxon>Metazoa</taxon>
        <taxon>Ecdysozoa</taxon>
        <taxon>Arthropoda</taxon>
        <taxon>Crustacea</taxon>
        <taxon>Multicrustacea</taxon>
        <taxon>Malacostraca</taxon>
        <taxon>Eumalacostraca</taxon>
        <taxon>Eucarida</taxon>
        <taxon>Decapoda</taxon>
        <taxon>Pleocyemata</taxon>
        <taxon>Brachyura</taxon>
        <taxon>Eubrachyura</taxon>
        <taxon>Portunoidea</taxon>
        <taxon>Portunidae</taxon>
        <taxon>Portuninae</taxon>
        <taxon>Portunus</taxon>
    </lineage>
</organism>
<accession>A0A5B7EXR0</accession>
<evidence type="ECO:0000313" key="2">
    <source>
        <dbReference type="EMBL" id="MPC37114.1"/>
    </source>
</evidence>
<protein>
    <submittedName>
        <fullName evidence="2">Uncharacterized protein</fullName>
    </submittedName>
</protein>
<dbReference type="Proteomes" id="UP000324222">
    <property type="component" value="Unassembled WGS sequence"/>
</dbReference>